<feature type="region of interest" description="Disordered" evidence="1">
    <location>
        <begin position="73"/>
        <end position="159"/>
    </location>
</feature>
<comment type="caution">
    <text evidence="2">The sequence shown here is derived from an EMBL/GenBank/DDBJ whole genome shotgun (WGS) entry which is preliminary data.</text>
</comment>
<accession>A0AAV6J4S6</accession>
<dbReference type="AlphaFoldDB" id="A0AAV6J4S6"/>
<dbReference type="EMBL" id="JACTNZ010000008">
    <property type="protein sequence ID" value="KAG5535488.1"/>
    <property type="molecule type" value="Genomic_DNA"/>
</dbReference>
<organism evidence="2 3">
    <name type="scientific">Rhododendron griersonianum</name>
    <dbReference type="NCBI Taxonomy" id="479676"/>
    <lineage>
        <taxon>Eukaryota</taxon>
        <taxon>Viridiplantae</taxon>
        <taxon>Streptophyta</taxon>
        <taxon>Embryophyta</taxon>
        <taxon>Tracheophyta</taxon>
        <taxon>Spermatophyta</taxon>
        <taxon>Magnoliopsida</taxon>
        <taxon>eudicotyledons</taxon>
        <taxon>Gunneridae</taxon>
        <taxon>Pentapetalae</taxon>
        <taxon>asterids</taxon>
        <taxon>Ericales</taxon>
        <taxon>Ericaceae</taxon>
        <taxon>Ericoideae</taxon>
        <taxon>Rhodoreae</taxon>
        <taxon>Rhododendron</taxon>
    </lineage>
</organism>
<feature type="compositionally biased region" description="Basic and acidic residues" evidence="1">
    <location>
        <begin position="148"/>
        <end position="159"/>
    </location>
</feature>
<feature type="region of interest" description="Disordered" evidence="1">
    <location>
        <begin position="175"/>
        <end position="196"/>
    </location>
</feature>
<reference evidence="2" key="1">
    <citation type="submission" date="2020-08" db="EMBL/GenBank/DDBJ databases">
        <title>Plant Genome Project.</title>
        <authorList>
            <person name="Zhang R.-G."/>
        </authorList>
    </citation>
    <scope>NUCLEOTIDE SEQUENCE</scope>
    <source>
        <strain evidence="2">WSP0</strain>
        <tissue evidence="2">Leaf</tissue>
    </source>
</reference>
<dbReference type="Proteomes" id="UP000823749">
    <property type="component" value="Chromosome 8"/>
</dbReference>
<evidence type="ECO:0000313" key="3">
    <source>
        <dbReference type="Proteomes" id="UP000823749"/>
    </source>
</evidence>
<gene>
    <name evidence="2" type="ORF">RHGRI_023306</name>
</gene>
<evidence type="ECO:0000256" key="1">
    <source>
        <dbReference type="SAM" id="MobiDB-lite"/>
    </source>
</evidence>
<proteinExistence type="predicted"/>
<keyword evidence="3" id="KW-1185">Reference proteome</keyword>
<name>A0AAV6J4S6_9ERIC</name>
<sequence length="196" mass="21691">MHQCSGPDKWGSVPNPQAIFPRAPEGSIATLETYYRWLHTDPPSHITEGSVPTPETYYQGFRIDPPSHITEGIRGLRTDPRSAAPRAPITPEPYFRGHPRAPYRPRRHTTEGSVPTPQAILPRASEGFVPTPEAQHRGLPCKPPALDETQHREESSRRADLAMCSVTTLSLSSYMTSPEAVTRAYSPRASLEATQT</sequence>
<protein>
    <submittedName>
        <fullName evidence="2">Uncharacterized protein</fullName>
    </submittedName>
</protein>
<evidence type="ECO:0000313" key="2">
    <source>
        <dbReference type="EMBL" id="KAG5535488.1"/>
    </source>
</evidence>
<feature type="compositionally biased region" description="Basic residues" evidence="1">
    <location>
        <begin position="97"/>
        <end position="107"/>
    </location>
</feature>